<dbReference type="InterPro" id="IPR036612">
    <property type="entry name" value="KH_dom_type_1_sf"/>
</dbReference>
<keyword evidence="1" id="KW-0677">Repeat</keyword>
<dbReference type="PANTHER" id="PTHR47447:SF17">
    <property type="entry name" value="OS12G0638900 PROTEIN"/>
    <property type="match status" value="1"/>
</dbReference>
<dbReference type="Proteomes" id="UP000186817">
    <property type="component" value="Unassembled WGS sequence"/>
</dbReference>
<dbReference type="InterPro" id="IPR011990">
    <property type="entry name" value="TPR-like_helical_dom_sf"/>
</dbReference>
<evidence type="ECO:0000259" key="4">
    <source>
        <dbReference type="SMART" id="SM00322"/>
    </source>
</evidence>
<proteinExistence type="predicted"/>
<feature type="repeat" description="PPR" evidence="3">
    <location>
        <begin position="165"/>
        <end position="199"/>
    </location>
</feature>
<dbReference type="AlphaFoldDB" id="A0A1Q9E030"/>
<dbReference type="Gene3D" id="3.30.1370.10">
    <property type="entry name" value="K Homology domain, type 1"/>
    <property type="match status" value="1"/>
</dbReference>
<dbReference type="GO" id="GO:0003723">
    <property type="term" value="F:RNA binding"/>
    <property type="evidence" value="ECO:0007669"/>
    <property type="project" value="UniProtKB-UniRule"/>
</dbReference>
<keyword evidence="2" id="KW-0694">RNA-binding</keyword>
<dbReference type="PROSITE" id="PS50084">
    <property type="entry name" value="KH_TYPE_1"/>
    <property type="match status" value="1"/>
</dbReference>
<evidence type="ECO:0000256" key="2">
    <source>
        <dbReference type="PROSITE-ProRule" id="PRU00117"/>
    </source>
</evidence>
<dbReference type="InterPro" id="IPR004087">
    <property type="entry name" value="KH_dom"/>
</dbReference>
<organism evidence="5 6">
    <name type="scientific">Symbiodinium microadriaticum</name>
    <name type="common">Dinoflagellate</name>
    <name type="synonym">Zooxanthella microadriatica</name>
    <dbReference type="NCBI Taxonomy" id="2951"/>
    <lineage>
        <taxon>Eukaryota</taxon>
        <taxon>Sar</taxon>
        <taxon>Alveolata</taxon>
        <taxon>Dinophyceae</taxon>
        <taxon>Suessiales</taxon>
        <taxon>Symbiodiniaceae</taxon>
        <taxon>Symbiodinium</taxon>
    </lineage>
</organism>
<accession>A0A1Q9E030</accession>
<dbReference type="EMBL" id="LSRX01000316">
    <property type="protein sequence ID" value="OLQ00780.1"/>
    <property type="molecule type" value="Genomic_DNA"/>
</dbReference>
<evidence type="ECO:0000256" key="3">
    <source>
        <dbReference type="PROSITE-ProRule" id="PRU00708"/>
    </source>
</evidence>
<sequence>MSGAPISIGPPGSKVRSLLPVKNLLQAPVRDIARTTAETPEHAIFECTIRIPKSAVGRIIGTKGSSKKVLEQQLGEEFQLESVLDPAVLRFKGTEDKCKICSLLVSEALTGLGPNDMQVAAAAPMDEGSSGSRNRFPVFDMNMSLGKLAAIQLLRDVSEHRLDADLILYNASISTCEKAGQCLQARRLLREMEDLQVLPDVISYNAALSACAAAAAQDLAGETQVFEDLLGRRFQIFNVKIDPRDHGMAWVKRYRDSRLDALRRHGFSEKGLLIVMSDPAAQDYSNIIRHWRDVPVPSTPTIFPGRWENPMPFLKECVFIRAGLRQPRQEPQVHFWSEGDSDAGSGRGKVEEEALSVLRTLKTAQIQALEWQWALHLLEGIQACGAAASALGAAACWTQALFLLQEARGPPDAITYNALIDACEKAAVWPCAVQLLGEASTPDVAVGWLVGWLDGWLAGWLPACLPAWLVGWCTGWLDD</sequence>
<dbReference type="SMART" id="SM00322">
    <property type="entry name" value="KH"/>
    <property type="match status" value="1"/>
</dbReference>
<dbReference type="Pfam" id="PF13812">
    <property type="entry name" value="PPR_3"/>
    <property type="match status" value="1"/>
</dbReference>
<evidence type="ECO:0000313" key="6">
    <source>
        <dbReference type="Proteomes" id="UP000186817"/>
    </source>
</evidence>
<protein>
    <submittedName>
        <fullName evidence="5">Pentatricopeptide repeat-containing protein, chloroplastic</fullName>
    </submittedName>
</protein>
<evidence type="ECO:0000256" key="1">
    <source>
        <dbReference type="ARBA" id="ARBA00022737"/>
    </source>
</evidence>
<keyword evidence="6" id="KW-1185">Reference proteome</keyword>
<comment type="caution">
    <text evidence="5">The sequence shown here is derived from an EMBL/GenBank/DDBJ whole genome shotgun (WGS) entry which is preliminary data.</text>
</comment>
<gene>
    <name evidence="5" type="ORF">AK812_SmicGene16513</name>
</gene>
<dbReference type="SUPFAM" id="SSF54791">
    <property type="entry name" value="Eukaryotic type KH-domain (KH-domain type I)"/>
    <property type="match status" value="1"/>
</dbReference>
<evidence type="ECO:0000313" key="5">
    <source>
        <dbReference type="EMBL" id="OLQ00780.1"/>
    </source>
</evidence>
<dbReference type="OrthoDB" id="185373at2759"/>
<dbReference type="PANTHER" id="PTHR47447">
    <property type="entry name" value="OS03G0856100 PROTEIN"/>
    <property type="match status" value="1"/>
</dbReference>
<feature type="domain" description="K Homology" evidence="4">
    <location>
        <begin position="43"/>
        <end position="110"/>
    </location>
</feature>
<dbReference type="PROSITE" id="PS51375">
    <property type="entry name" value="PPR"/>
    <property type="match status" value="1"/>
</dbReference>
<dbReference type="Gene3D" id="1.25.40.10">
    <property type="entry name" value="Tetratricopeptide repeat domain"/>
    <property type="match status" value="1"/>
</dbReference>
<name>A0A1Q9E030_SYMMI</name>
<reference evidence="5 6" key="1">
    <citation type="submission" date="2016-02" db="EMBL/GenBank/DDBJ databases">
        <title>Genome analysis of coral dinoflagellate symbionts highlights evolutionary adaptations to a symbiotic lifestyle.</title>
        <authorList>
            <person name="Aranda M."/>
            <person name="Li Y."/>
            <person name="Liew Y.J."/>
            <person name="Baumgarten S."/>
            <person name="Simakov O."/>
            <person name="Wilson M."/>
            <person name="Piel J."/>
            <person name="Ashoor H."/>
            <person name="Bougouffa S."/>
            <person name="Bajic V.B."/>
            <person name="Ryu T."/>
            <person name="Ravasi T."/>
            <person name="Bayer T."/>
            <person name="Micklem G."/>
            <person name="Kim H."/>
            <person name="Bhak J."/>
            <person name="Lajeunesse T.C."/>
            <person name="Voolstra C.R."/>
        </authorList>
    </citation>
    <scope>NUCLEOTIDE SEQUENCE [LARGE SCALE GENOMIC DNA]</scope>
    <source>
        <strain evidence="5 6">CCMP2467</strain>
    </source>
</reference>
<dbReference type="InterPro" id="IPR002885">
    <property type="entry name" value="PPR_rpt"/>
</dbReference>